<keyword evidence="2" id="KW-0687">Ribonucleoprotein</keyword>
<evidence type="ECO:0000256" key="2">
    <source>
        <dbReference type="ARBA" id="ARBA00023274"/>
    </source>
</evidence>
<dbReference type="InterPro" id="IPR027487">
    <property type="entry name" value="Ribosomal_mL48"/>
</dbReference>
<evidence type="ECO:0000313" key="4">
    <source>
        <dbReference type="EMBL" id="KAK0181326.1"/>
    </source>
</evidence>
<evidence type="ECO:0000259" key="3">
    <source>
        <dbReference type="Pfam" id="PF00338"/>
    </source>
</evidence>
<dbReference type="PANTHER" id="PTHR13473:SF0">
    <property type="entry name" value="LARGE RIBOSOMAL SUBUNIT PROTEIN ML48"/>
    <property type="match status" value="1"/>
</dbReference>
<organism evidence="4 5">
    <name type="scientific">Microctonus hyperodae</name>
    <name type="common">Parasitoid wasp</name>
    <dbReference type="NCBI Taxonomy" id="165561"/>
    <lineage>
        <taxon>Eukaryota</taxon>
        <taxon>Metazoa</taxon>
        <taxon>Ecdysozoa</taxon>
        <taxon>Arthropoda</taxon>
        <taxon>Hexapoda</taxon>
        <taxon>Insecta</taxon>
        <taxon>Pterygota</taxon>
        <taxon>Neoptera</taxon>
        <taxon>Endopterygota</taxon>
        <taxon>Hymenoptera</taxon>
        <taxon>Apocrita</taxon>
        <taxon>Ichneumonoidea</taxon>
        <taxon>Braconidae</taxon>
        <taxon>Euphorinae</taxon>
        <taxon>Microctonus</taxon>
    </lineage>
</organism>
<sequence length="101" mass="11831">MDIDIDASYALPAKKLKIDKYKSFSSVTEQEYVLNIYERNIQLNNLPFVRLPIFIRLLEAAIPEGVTLKVEVWDPDKEEMRYIPDKELLDLKGELETMARK</sequence>
<dbReference type="PANTHER" id="PTHR13473">
    <property type="entry name" value="MITOCHONDRIAL RIBOSOMAL PROTEIN L48"/>
    <property type="match status" value="1"/>
</dbReference>
<dbReference type="GO" id="GO:0005761">
    <property type="term" value="C:mitochondrial ribosome"/>
    <property type="evidence" value="ECO:0007669"/>
    <property type="project" value="InterPro"/>
</dbReference>
<keyword evidence="1" id="KW-0689">Ribosomal protein</keyword>
<comment type="caution">
    <text evidence="4">The sequence shown here is derived from an EMBL/GenBank/DDBJ whole genome shotgun (WGS) entry which is preliminary data.</text>
</comment>
<proteinExistence type="predicted"/>
<keyword evidence="5" id="KW-1185">Reference proteome</keyword>
<feature type="domain" description="Small ribosomal subunit protein uS10" evidence="3">
    <location>
        <begin position="1"/>
        <end position="71"/>
    </location>
</feature>
<name>A0AA39G4V4_MICHY</name>
<dbReference type="InterPro" id="IPR027486">
    <property type="entry name" value="Ribosomal_uS10_dom"/>
</dbReference>
<evidence type="ECO:0000313" key="5">
    <source>
        <dbReference type="Proteomes" id="UP001168972"/>
    </source>
</evidence>
<reference evidence="4" key="1">
    <citation type="journal article" date="2023" name="bioRxiv">
        <title>Scaffold-level genome assemblies of two parasitoid biocontrol wasps reveal the parthenogenesis mechanism and an associated novel virus.</title>
        <authorList>
            <person name="Inwood S."/>
            <person name="Skelly J."/>
            <person name="Guhlin J."/>
            <person name="Harrop T."/>
            <person name="Goldson S."/>
            <person name="Dearden P."/>
        </authorList>
    </citation>
    <scope>NUCLEOTIDE SEQUENCE</scope>
    <source>
        <strain evidence="4">Lincoln</strain>
        <tissue evidence="4">Whole body</tissue>
    </source>
</reference>
<dbReference type="AlphaFoldDB" id="A0AA39G4V4"/>
<dbReference type="InterPro" id="IPR036838">
    <property type="entry name" value="Ribosomal_uS10_dom_sf"/>
</dbReference>
<dbReference type="EMBL" id="JAQQBR010000002">
    <property type="protein sequence ID" value="KAK0181326.1"/>
    <property type="molecule type" value="Genomic_DNA"/>
</dbReference>
<dbReference type="Proteomes" id="UP001168972">
    <property type="component" value="Unassembled WGS sequence"/>
</dbReference>
<dbReference type="SUPFAM" id="SSF54999">
    <property type="entry name" value="Ribosomal protein S10"/>
    <property type="match status" value="1"/>
</dbReference>
<protein>
    <recommendedName>
        <fullName evidence="3">Small ribosomal subunit protein uS10 domain-containing protein</fullName>
    </recommendedName>
</protein>
<dbReference type="Pfam" id="PF00338">
    <property type="entry name" value="Ribosomal_S10"/>
    <property type="match status" value="1"/>
</dbReference>
<dbReference type="GO" id="GO:1990904">
    <property type="term" value="C:ribonucleoprotein complex"/>
    <property type="evidence" value="ECO:0007669"/>
    <property type="project" value="UniProtKB-KW"/>
</dbReference>
<accession>A0AA39G4V4</accession>
<gene>
    <name evidence="4" type="ORF">PV327_003619</name>
</gene>
<reference evidence="4" key="2">
    <citation type="submission" date="2023-03" db="EMBL/GenBank/DDBJ databases">
        <authorList>
            <person name="Inwood S.N."/>
            <person name="Skelly J.G."/>
            <person name="Guhlin J."/>
            <person name="Harrop T.W.R."/>
            <person name="Goldson S.G."/>
            <person name="Dearden P.K."/>
        </authorList>
    </citation>
    <scope>NUCLEOTIDE SEQUENCE</scope>
    <source>
        <strain evidence="4">Lincoln</strain>
        <tissue evidence="4">Whole body</tissue>
    </source>
</reference>
<evidence type="ECO:0000256" key="1">
    <source>
        <dbReference type="ARBA" id="ARBA00022980"/>
    </source>
</evidence>